<dbReference type="STRING" id="414684.RC1_2107"/>
<dbReference type="RefSeq" id="WP_012567281.1">
    <property type="nucleotide sequence ID" value="NC_011420.2"/>
</dbReference>
<reference evidence="1 2" key="1">
    <citation type="journal article" date="2010" name="BMC Genomics">
        <title>Metabolic flexibility revealed in the genome of the cyst-forming alpha-1 proteobacterium Rhodospirillum centenum.</title>
        <authorList>
            <person name="Lu Y.K."/>
            <person name="Marden J."/>
            <person name="Han M."/>
            <person name="Swingley W.D."/>
            <person name="Mastrian S.D."/>
            <person name="Chowdhury S.R."/>
            <person name="Hao J."/>
            <person name="Helmy T."/>
            <person name="Kim S."/>
            <person name="Kurdoglu A.A."/>
            <person name="Matthies H.J."/>
            <person name="Rollo D."/>
            <person name="Stothard P."/>
            <person name="Blankenship R.E."/>
            <person name="Bauer C.E."/>
            <person name="Touchman J.W."/>
        </authorList>
    </citation>
    <scope>NUCLEOTIDE SEQUENCE [LARGE SCALE GENOMIC DNA]</scope>
    <source>
        <strain evidence="2">ATCC 51521 / SW</strain>
    </source>
</reference>
<organism evidence="1 2">
    <name type="scientific">Rhodospirillum centenum (strain ATCC 51521 / SW)</name>
    <dbReference type="NCBI Taxonomy" id="414684"/>
    <lineage>
        <taxon>Bacteria</taxon>
        <taxon>Pseudomonadati</taxon>
        <taxon>Pseudomonadota</taxon>
        <taxon>Alphaproteobacteria</taxon>
        <taxon>Rhodospirillales</taxon>
        <taxon>Rhodospirillaceae</taxon>
        <taxon>Rhodospirillum</taxon>
    </lineage>
</organism>
<evidence type="ECO:0000313" key="2">
    <source>
        <dbReference type="Proteomes" id="UP000001591"/>
    </source>
</evidence>
<dbReference type="AlphaFoldDB" id="B6ITW0"/>
<dbReference type="EMBL" id="CP000613">
    <property type="protein sequence ID" value="ACI99496.1"/>
    <property type="molecule type" value="Genomic_DNA"/>
</dbReference>
<dbReference type="NCBIfam" id="TIGR03054">
    <property type="entry name" value="photo_alph_chp1"/>
    <property type="match status" value="1"/>
</dbReference>
<proteinExistence type="predicted"/>
<evidence type="ECO:0000313" key="1">
    <source>
        <dbReference type="EMBL" id="ACI99496.1"/>
    </source>
</evidence>
<sequence>MNSTHARQVFPKVALYGAAGLVLVSLMVAGASRLTDDGVVALPTGAVTESRALRFEDRADGGVAIYDAATDEVVEIVAPGTNGFIRGALRGLNRERLRRDIGARPAFNLTLFEDGRLLLIDPTTNRSIDLGAFGRTQTETFVRLLTAKEGKEGQS</sequence>
<dbReference type="KEGG" id="rce:RC1_2107"/>
<dbReference type="eggNOG" id="ENOG5032YH7">
    <property type="taxonomic scope" value="Bacteria"/>
</dbReference>
<protein>
    <submittedName>
        <fullName evidence="1">Photosynthetic complex assembly protein PuhC, putative</fullName>
    </submittedName>
</protein>
<dbReference type="HOGENOM" id="CLU_125821_0_0_5"/>
<accession>B6ITW0</accession>
<gene>
    <name evidence="1" type="primary">puhC</name>
    <name evidence="1" type="ordered locus">RC1_2107</name>
</gene>
<dbReference type="InterPro" id="IPR017495">
    <property type="entry name" value="PuhC"/>
</dbReference>
<dbReference type="Proteomes" id="UP000001591">
    <property type="component" value="Chromosome"/>
</dbReference>
<dbReference type="OrthoDB" id="7848123at2"/>
<keyword evidence="2" id="KW-1185">Reference proteome</keyword>
<name>B6ITW0_RHOCS</name>